<accession>A0ABV1YJA8</accession>
<proteinExistence type="predicted"/>
<dbReference type="Proteomes" id="UP001464387">
    <property type="component" value="Unassembled WGS sequence"/>
</dbReference>
<keyword evidence="2" id="KW-1185">Reference proteome</keyword>
<reference evidence="1 2" key="1">
    <citation type="journal article" date="2024" name="Proc. Natl. Acad. Sci. U.S.A.">
        <title>The evolutionary genomics of adaptation to stress in wild rhizobium bacteria.</title>
        <authorList>
            <person name="Kehlet-Delgado H."/>
            <person name="Montoya A.P."/>
            <person name="Jensen K.T."/>
            <person name="Wendlandt C.E."/>
            <person name="Dexheimer C."/>
            <person name="Roberts M."/>
            <person name="Torres Martinez L."/>
            <person name="Friesen M.L."/>
            <person name="Griffitts J.S."/>
            <person name="Porter S.S."/>
        </authorList>
    </citation>
    <scope>NUCLEOTIDE SEQUENCE [LARGE SCALE GENOMIC DNA]</scope>
    <source>
        <strain evidence="1 2">M0729</strain>
    </source>
</reference>
<organism evidence="1 2">
    <name type="scientific">Mesorhizobium opportunistum</name>
    <dbReference type="NCBI Taxonomy" id="593909"/>
    <lineage>
        <taxon>Bacteria</taxon>
        <taxon>Pseudomonadati</taxon>
        <taxon>Pseudomonadota</taxon>
        <taxon>Alphaproteobacteria</taxon>
        <taxon>Hyphomicrobiales</taxon>
        <taxon>Phyllobacteriaceae</taxon>
        <taxon>Mesorhizobium</taxon>
    </lineage>
</organism>
<sequence length="134" mass="14078">MSVNSISPGALKSVLPTESAFVSKISAESIDPVRAASVRPELSLQHDRSATEVARGSGVARTPGDAILSSMEKLSASFTQAIEATSVNMNPGEIHSADWLSAQLTISAFSLQCDMLAKVVGKATQSLETFLKNQ</sequence>
<comment type="caution">
    <text evidence="1">The sequence shown here is derived from an EMBL/GenBank/DDBJ whole genome shotgun (WGS) entry which is preliminary data.</text>
</comment>
<name>A0ABV1YJA8_9HYPH</name>
<protein>
    <submittedName>
        <fullName evidence="1">EscI/YscI/HrpB family type III secretion system inner rod protein</fullName>
    </submittedName>
</protein>
<gene>
    <name evidence="1" type="ORF">NKI33_20110</name>
</gene>
<dbReference type="EMBL" id="JAMYPJ010000030">
    <property type="protein sequence ID" value="MER8935264.1"/>
    <property type="molecule type" value="Genomic_DNA"/>
</dbReference>
<dbReference type="RefSeq" id="WP_352657410.1">
    <property type="nucleotide sequence ID" value="NZ_JAMYMY010000033.1"/>
</dbReference>
<dbReference type="Pfam" id="PF17001">
    <property type="entry name" value="T3SS_basalb_I"/>
    <property type="match status" value="1"/>
</dbReference>
<dbReference type="InterPro" id="IPR012670">
    <property type="entry name" value="T3SS_YscI/HrpB"/>
</dbReference>
<evidence type="ECO:0000313" key="2">
    <source>
        <dbReference type="Proteomes" id="UP001464387"/>
    </source>
</evidence>
<evidence type="ECO:0000313" key="1">
    <source>
        <dbReference type="EMBL" id="MER8935264.1"/>
    </source>
</evidence>